<organism evidence="2 3">
    <name type="scientific">Glycomyces rutgersensis</name>
    <dbReference type="NCBI Taxonomy" id="58115"/>
    <lineage>
        <taxon>Bacteria</taxon>
        <taxon>Bacillati</taxon>
        <taxon>Actinomycetota</taxon>
        <taxon>Actinomycetes</taxon>
        <taxon>Glycomycetales</taxon>
        <taxon>Glycomycetaceae</taxon>
        <taxon>Glycomyces</taxon>
    </lineage>
</organism>
<feature type="region of interest" description="Disordered" evidence="1">
    <location>
        <begin position="419"/>
        <end position="471"/>
    </location>
</feature>
<feature type="compositionally biased region" description="Basic and acidic residues" evidence="1">
    <location>
        <begin position="277"/>
        <end position="295"/>
    </location>
</feature>
<feature type="compositionally biased region" description="Basic and acidic residues" evidence="1">
    <location>
        <begin position="250"/>
        <end position="260"/>
    </location>
</feature>
<proteinExistence type="predicted"/>
<protein>
    <submittedName>
        <fullName evidence="2">Uncharacterized protein</fullName>
    </submittedName>
</protein>
<evidence type="ECO:0000256" key="1">
    <source>
        <dbReference type="SAM" id="MobiDB-lite"/>
    </source>
</evidence>
<keyword evidence="3" id="KW-1185">Reference proteome</keyword>
<evidence type="ECO:0000313" key="2">
    <source>
        <dbReference type="EMBL" id="GAA2332597.1"/>
    </source>
</evidence>
<feature type="region of interest" description="Disordered" evidence="1">
    <location>
        <begin position="361"/>
        <end position="404"/>
    </location>
</feature>
<name>A0ABN3FKW9_9ACTN</name>
<feature type="compositionally biased region" description="Basic and acidic residues" evidence="1">
    <location>
        <begin position="1"/>
        <end position="11"/>
    </location>
</feature>
<feature type="region of interest" description="Disordered" evidence="1">
    <location>
        <begin position="1"/>
        <end position="20"/>
    </location>
</feature>
<gene>
    <name evidence="2" type="ORF">GCM10010403_25590</name>
</gene>
<feature type="compositionally biased region" description="Basic and acidic residues" evidence="1">
    <location>
        <begin position="195"/>
        <end position="205"/>
    </location>
</feature>
<comment type="caution">
    <text evidence="2">The sequence shown here is derived from an EMBL/GenBank/DDBJ whole genome shotgun (WGS) entry which is preliminary data.</text>
</comment>
<sequence length="498" mass="55271">MAESTLRENRRGATHQNATTVNQARMRVLVQEPFYQHDHLGPGAPLRKISGQGEGDGYYDWAGRRLFLADGEPDPMCPGAYRYQHNPACCDLEAPDSDPRSPRYEPMHLRHKPGDTWIIDSNRPYDPYDPGPFGSPGWYKDERTGRHRRDETPDPLPAEGWVPPKGAWFPGTANWPEPEPPQDEATEVPTRFGQPRRDDDQRGDSQGRGGSDRPPPWGSRGRPVPSEPGEPEESQRPWGARTERPSPSPDADRPARRSWDRGGPGDAGWISGYSRNQSDHSDEQDNGERENDVRSGSDSTGEYRFSKLREDAFDRFMANSAQLRAAHFQPEKPYLRERALWVLRRLLWVLAIGLAPMPAPLNRHHRQPQPLAPHPIPAQPGPNDQGSERTRPAESAPAQLPGAALAAAVEGARAARKLITDRSTRTSTDLAAAVRDSANRTSATRPSAATHWRTQPRQTRPRPSPRPRTGSYMAGWEHAFDSSATFILTTGSASGAAA</sequence>
<feature type="compositionally biased region" description="Basic and acidic residues" evidence="1">
    <location>
        <begin position="139"/>
        <end position="152"/>
    </location>
</feature>
<accession>A0ABN3FKW9</accession>
<dbReference type="Proteomes" id="UP001501584">
    <property type="component" value="Unassembled WGS sequence"/>
</dbReference>
<evidence type="ECO:0000313" key="3">
    <source>
        <dbReference type="Proteomes" id="UP001501584"/>
    </source>
</evidence>
<dbReference type="EMBL" id="BAAASX010000004">
    <property type="protein sequence ID" value="GAA2332597.1"/>
    <property type="molecule type" value="Genomic_DNA"/>
</dbReference>
<reference evidence="2 3" key="1">
    <citation type="journal article" date="2019" name="Int. J. Syst. Evol. Microbiol.">
        <title>The Global Catalogue of Microorganisms (GCM) 10K type strain sequencing project: providing services to taxonomists for standard genome sequencing and annotation.</title>
        <authorList>
            <consortium name="The Broad Institute Genomics Platform"/>
            <consortium name="The Broad Institute Genome Sequencing Center for Infectious Disease"/>
            <person name="Wu L."/>
            <person name="Ma J."/>
        </authorList>
    </citation>
    <scope>NUCLEOTIDE SEQUENCE [LARGE SCALE GENOMIC DNA]</scope>
    <source>
        <strain evidence="2 3">JCM 6238</strain>
    </source>
</reference>
<feature type="compositionally biased region" description="Pro residues" evidence="1">
    <location>
        <begin position="370"/>
        <end position="380"/>
    </location>
</feature>
<feature type="region of interest" description="Disordered" evidence="1">
    <location>
        <begin position="121"/>
        <end position="303"/>
    </location>
</feature>